<evidence type="ECO:0008006" key="3">
    <source>
        <dbReference type="Google" id="ProtNLM"/>
    </source>
</evidence>
<sequence length="74" mass="7831">MVLGRLVHYGVDVVLVSAVLAGVKKSTGYTPQTSLITEPTLKTVADSFLGIGETVFGIVQGNAVTSSYFKREGR</sequence>
<organism evidence="1 2">
    <name type="scientific">Thanatephorus cucumeris (strain AG1-IB / isolate 7/3/14)</name>
    <name type="common">Lettuce bottom rot fungus</name>
    <name type="synonym">Rhizoctonia solani</name>
    <dbReference type="NCBI Taxonomy" id="1108050"/>
    <lineage>
        <taxon>Eukaryota</taxon>
        <taxon>Fungi</taxon>
        <taxon>Dikarya</taxon>
        <taxon>Basidiomycota</taxon>
        <taxon>Agaricomycotina</taxon>
        <taxon>Agaricomycetes</taxon>
        <taxon>Cantharellales</taxon>
        <taxon>Ceratobasidiaceae</taxon>
        <taxon>Rhizoctonia</taxon>
        <taxon>Rhizoctonia solani AG-1</taxon>
    </lineage>
</organism>
<keyword evidence="2" id="KW-1185">Reference proteome</keyword>
<proteinExistence type="predicted"/>
<reference evidence="1 2" key="1">
    <citation type="submission" date="2014-11" db="EMBL/GenBank/DDBJ databases">
        <authorList>
            <person name="Wibberg Daniel"/>
        </authorList>
    </citation>
    <scope>NUCLEOTIDE SEQUENCE [LARGE SCALE GENOMIC DNA]</scope>
    <source>
        <strain evidence="1">Rhizoctonia solani AG1-IB 7/3/14</strain>
    </source>
</reference>
<dbReference type="EMBL" id="LN679101">
    <property type="protein sequence ID" value="CEL55422.1"/>
    <property type="molecule type" value="Genomic_DNA"/>
</dbReference>
<dbReference type="Proteomes" id="UP000059188">
    <property type="component" value="Unassembled WGS sequence"/>
</dbReference>
<dbReference type="PANTHER" id="PTHR28075:SF3">
    <property type="entry name" value="DUF1748-DOMAIN-CONTAINING PROTEIN"/>
    <property type="match status" value="1"/>
</dbReference>
<protein>
    <recommendedName>
        <fullName evidence="3">DUF1748-domain-containing protein</fullName>
    </recommendedName>
</protein>
<dbReference type="PANTHER" id="PTHR28075">
    <property type="entry name" value="CHROMOSOME 16, WHOLE GENOME SHOTGUN SEQUENCE"/>
    <property type="match status" value="1"/>
</dbReference>
<accession>A0A0B7FGU2</accession>
<dbReference type="Pfam" id="PF08520">
    <property type="entry name" value="Mitofissin"/>
    <property type="match status" value="1"/>
</dbReference>
<dbReference type="GO" id="GO:0005737">
    <property type="term" value="C:cytoplasm"/>
    <property type="evidence" value="ECO:0007669"/>
    <property type="project" value="TreeGrafter"/>
</dbReference>
<name>A0A0B7FGU2_THACB</name>
<dbReference type="InterPro" id="IPR013726">
    <property type="entry name" value="Mitofissin"/>
</dbReference>
<dbReference type="AlphaFoldDB" id="A0A0B7FGU2"/>
<dbReference type="OrthoDB" id="16824at2759"/>
<gene>
    <name evidence="1" type="ORF">RSOLAG1IB_01433</name>
</gene>
<evidence type="ECO:0000313" key="2">
    <source>
        <dbReference type="Proteomes" id="UP000059188"/>
    </source>
</evidence>
<dbReference type="STRING" id="1108050.A0A0B7FGU2"/>
<evidence type="ECO:0000313" key="1">
    <source>
        <dbReference type="EMBL" id="CEL55422.1"/>
    </source>
</evidence>